<evidence type="ECO:0000256" key="1">
    <source>
        <dbReference type="SAM" id="Phobius"/>
    </source>
</evidence>
<name>A0A9X0DHA7_9HELO</name>
<feature type="transmembrane region" description="Helical" evidence="1">
    <location>
        <begin position="70"/>
        <end position="88"/>
    </location>
</feature>
<keyword evidence="1" id="KW-1133">Transmembrane helix</keyword>
<organism evidence="2 3">
    <name type="scientific">Sclerotinia nivalis</name>
    <dbReference type="NCBI Taxonomy" id="352851"/>
    <lineage>
        <taxon>Eukaryota</taxon>
        <taxon>Fungi</taxon>
        <taxon>Dikarya</taxon>
        <taxon>Ascomycota</taxon>
        <taxon>Pezizomycotina</taxon>
        <taxon>Leotiomycetes</taxon>
        <taxon>Helotiales</taxon>
        <taxon>Sclerotiniaceae</taxon>
        <taxon>Sclerotinia</taxon>
    </lineage>
</organism>
<proteinExistence type="predicted"/>
<keyword evidence="3" id="KW-1185">Reference proteome</keyword>
<keyword evidence="1" id="KW-0812">Transmembrane</keyword>
<dbReference type="Proteomes" id="UP001152300">
    <property type="component" value="Unassembled WGS sequence"/>
</dbReference>
<gene>
    <name evidence="2" type="ORF">OCU04_007400</name>
</gene>
<evidence type="ECO:0000313" key="3">
    <source>
        <dbReference type="Proteomes" id="UP001152300"/>
    </source>
</evidence>
<evidence type="ECO:0000313" key="2">
    <source>
        <dbReference type="EMBL" id="KAJ8063526.1"/>
    </source>
</evidence>
<protein>
    <submittedName>
        <fullName evidence="2">Uncharacterized protein</fullName>
    </submittedName>
</protein>
<dbReference type="AlphaFoldDB" id="A0A9X0DHA7"/>
<keyword evidence="1" id="KW-0472">Membrane</keyword>
<reference evidence="2" key="1">
    <citation type="submission" date="2022-11" db="EMBL/GenBank/DDBJ databases">
        <title>Genome Resource of Sclerotinia nivalis Strain SnTB1, a Plant Pathogen Isolated from American Ginseng.</title>
        <authorList>
            <person name="Fan S."/>
        </authorList>
    </citation>
    <scope>NUCLEOTIDE SEQUENCE</scope>
    <source>
        <strain evidence="2">SnTB1</strain>
    </source>
</reference>
<sequence length="120" mass="13640">MAPLSRLSHREYSFDDNPFFDAPLHESTPYIPYVPPRPSKTYLDIKASPSSTASRVRDPYQPIDPLQKNSPLFLILLVAIFIAGYFYWMRTRISSCLGISDKSHTARYSASKASTCQKPH</sequence>
<comment type="caution">
    <text evidence="2">The sequence shown here is derived from an EMBL/GenBank/DDBJ whole genome shotgun (WGS) entry which is preliminary data.</text>
</comment>
<dbReference type="OrthoDB" id="3528304at2759"/>
<dbReference type="EMBL" id="JAPEIS010000008">
    <property type="protein sequence ID" value="KAJ8063526.1"/>
    <property type="molecule type" value="Genomic_DNA"/>
</dbReference>
<accession>A0A9X0DHA7</accession>